<protein>
    <submittedName>
        <fullName evidence="1">Uncharacterized protein</fullName>
    </submittedName>
</protein>
<gene>
    <name evidence="1" type="ORF">PoB_005194500</name>
</gene>
<keyword evidence="2" id="KW-1185">Reference proteome</keyword>
<proteinExistence type="predicted"/>
<evidence type="ECO:0000313" key="1">
    <source>
        <dbReference type="EMBL" id="GFO25440.1"/>
    </source>
</evidence>
<dbReference type="Proteomes" id="UP000735302">
    <property type="component" value="Unassembled WGS sequence"/>
</dbReference>
<comment type="caution">
    <text evidence="1">The sequence shown here is derived from an EMBL/GenBank/DDBJ whole genome shotgun (WGS) entry which is preliminary data.</text>
</comment>
<dbReference type="AlphaFoldDB" id="A0AAV4C220"/>
<dbReference type="EMBL" id="BLXT01005746">
    <property type="protein sequence ID" value="GFO25440.1"/>
    <property type="molecule type" value="Genomic_DNA"/>
</dbReference>
<sequence length="110" mass="12551">MTVQLQRSLTLQVTSAVQKLVHIWRKAPRSTTAPTCTLHCTVSEVLSDFFDLLFKTTNWACKKRLFFKREDLKPMRTKENAMRPVYPDLTAGQHVTEQVLAQVKATGDSN</sequence>
<name>A0AAV4C220_9GAST</name>
<accession>A0AAV4C220</accession>
<organism evidence="1 2">
    <name type="scientific">Plakobranchus ocellatus</name>
    <dbReference type="NCBI Taxonomy" id="259542"/>
    <lineage>
        <taxon>Eukaryota</taxon>
        <taxon>Metazoa</taxon>
        <taxon>Spiralia</taxon>
        <taxon>Lophotrochozoa</taxon>
        <taxon>Mollusca</taxon>
        <taxon>Gastropoda</taxon>
        <taxon>Heterobranchia</taxon>
        <taxon>Euthyneura</taxon>
        <taxon>Panpulmonata</taxon>
        <taxon>Sacoglossa</taxon>
        <taxon>Placobranchoidea</taxon>
        <taxon>Plakobranchidae</taxon>
        <taxon>Plakobranchus</taxon>
    </lineage>
</organism>
<evidence type="ECO:0000313" key="2">
    <source>
        <dbReference type="Proteomes" id="UP000735302"/>
    </source>
</evidence>
<reference evidence="1 2" key="1">
    <citation type="journal article" date="2021" name="Elife">
        <title>Chloroplast acquisition without the gene transfer in kleptoplastic sea slugs, Plakobranchus ocellatus.</title>
        <authorList>
            <person name="Maeda T."/>
            <person name="Takahashi S."/>
            <person name="Yoshida T."/>
            <person name="Shimamura S."/>
            <person name="Takaki Y."/>
            <person name="Nagai Y."/>
            <person name="Toyoda A."/>
            <person name="Suzuki Y."/>
            <person name="Arimoto A."/>
            <person name="Ishii H."/>
            <person name="Satoh N."/>
            <person name="Nishiyama T."/>
            <person name="Hasebe M."/>
            <person name="Maruyama T."/>
            <person name="Minagawa J."/>
            <person name="Obokata J."/>
            <person name="Shigenobu S."/>
        </authorList>
    </citation>
    <scope>NUCLEOTIDE SEQUENCE [LARGE SCALE GENOMIC DNA]</scope>
</reference>